<accession>A0A3D8VBB0</accession>
<comment type="caution">
    <text evidence="4">The sequence shown here is derived from an EMBL/GenBank/DDBJ whole genome shotgun (WGS) entry which is preliminary data.</text>
</comment>
<dbReference type="GO" id="GO:0004869">
    <property type="term" value="F:cysteine-type endopeptidase inhibitor activity"/>
    <property type="evidence" value="ECO:0007669"/>
    <property type="project" value="UniProtKB-KW"/>
</dbReference>
<reference evidence="4 5" key="1">
    <citation type="submission" date="2018-08" db="EMBL/GenBank/DDBJ databases">
        <title>Lysobacter soli KCTC 22011, whole genome shotgun sequence.</title>
        <authorList>
            <person name="Zhang X."/>
            <person name="Feng G."/>
            <person name="Zhu H."/>
        </authorList>
    </citation>
    <scope>NUCLEOTIDE SEQUENCE [LARGE SCALE GENOMIC DNA]</scope>
    <source>
        <strain evidence="4 5">KCTC 22011</strain>
    </source>
</reference>
<feature type="domain" description="IrrE N-terminal-like" evidence="3">
    <location>
        <begin position="43"/>
        <end position="158"/>
    </location>
</feature>
<evidence type="ECO:0000256" key="1">
    <source>
        <dbReference type="ARBA" id="ARBA00022690"/>
    </source>
</evidence>
<dbReference type="RefSeq" id="WP_115842634.1">
    <property type="nucleotide sequence ID" value="NZ_QTJR01000007.1"/>
</dbReference>
<evidence type="ECO:0000313" key="4">
    <source>
        <dbReference type="EMBL" id="RDY66712.1"/>
    </source>
</evidence>
<keyword evidence="1" id="KW-0646">Protease inhibitor</keyword>
<organism evidence="4 5">
    <name type="scientific">Lysobacter soli</name>
    <dbReference type="NCBI Taxonomy" id="453783"/>
    <lineage>
        <taxon>Bacteria</taxon>
        <taxon>Pseudomonadati</taxon>
        <taxon>Pseudomonadota</taxon>
        <taxon>Gammaproteobacteria</taxon>
        <taxon>Lysobacterales</taxon>
        <taxon>Lysobacteraceae</taxon>
        <taxon>Lysobacter</taxon>
    </lineage>
</organism>
<evidence type="ECO:0000256" key="2">
    <source>
        <dbReference type="ARBA" id="ARBA00022704"/>
    </source>
</evidence>
<proteinExistence type="predicted"/>
<keyword evidence="2" id="KW-0789">Thiol protease inhibitor</keyword>
<dbReference type="Gene3D" id="1.10.10.2910">
    <property type="match status" value="1"/>
</dbReference>
<dbReference type="InterPro" id="IPR036331">
    <property type="entry name" value="Chagasin-like_sf"/>
</dbReference>
<name>A0A3D8VBB0_9GAMM</name>
<protein>
    <submittedName>
        <fullName evidence="4">ImmA/IrrE family metallo-endopeptidase</fullName>
    </submittedName>
</protein>
<dbReference type="PANTHER" id="PTHR43236:SF1">
    <property type="entry name" value="BLL7220 PROTEIN"/>
    <property type="match status" value="1"/>
</dbReference>
<evidence type="ECO:0000313" key="5">
    <source>
        <dbReference type="Proteomes" id="UP000256829"/>
    </source>
</evidence>
<dbReference type="Proteomes" id="UP000256829">
    <property type="component" value="Unassembled WGS sequence"/>
</dbReference>
<dbReference type="PANTHER" id="PTHR43236">
    <property type="entry name" value="ANTITOXIN HIGA1"/>
    <property type="match status" value="1"/>
</dbReference>
<evidence type="ECO:0000259" key="3">
    <source>
        <dbReference type="Pfam" id="PF06114"/>
    </source>
</evidence>
<dbReference type="EMBL" id="QTJR01000007">
    <property type="protein sequence ID" value="RDY66712.1"/>
    <property type="molecule type" value="Genomic_DNA"/>
</dbReference>
<gene>
    <name evidence="4" type="ORF">DX912_11335</name>
</gene>
<dbReference type="Pfam" id="PF06114">
    <property type="entry name" value="Peptidase_M78"/>
    <property type="match status" value="1"/>
</dbReference>
<sequence length="339" mass="37963">MLPHIRNAVSRATEIYHDSGAKARVEQDGYTRVDPFLIAGGEGVPVLLRPLEKLLGAFIREDVSGILVNSERSAGLIHLTCAHELGHYFMGHDTTGDETMDFGPRAAHVEQEADWFAYHLLASRGVLANIMRRKHWSVQSLKNPFVLYQLSLRLGISYTATGWSLVRQKILNADQVKDLLKVQPIEIKRALLEEREFDSRKEVWLLDESDRASVLEPRADDQVLVRLKSNASSGYLWSLDELASEGFEVRPVPRSPEQIPDPEQLVFGGVATAEFLLTLDEAAKSRNGDPLVLAMKEQRPWLKGAEANATFETRTKYEQIGPGLTRAAKQQLLRESSLA</sequence>
<dbReference type="InterPro" id="IPR010359">
    <property type="entry name" value="IrrE_HExxH"/>
</dbReference>
<keyword evidence="5" id="KW-1185">Reference proteome</keyword>
<dbReference type="Gene3D" id="2.60.40.2020">
    <property type="match status" value="1"/>
</dbReference>
<dbReference type="AlphaFoldDB" id="A0A3D8VBB0"/>
<dbReference type="InterPro" id="IPR052345">
    <property type="entry name" value="Rad_response_metalloprotease"/>
</dbReference>
<dbReference type="SUPFAM" id="SSF141066">
    <property type="entry name" value="ICP-like"/>
    <property type="match status" value="1"/>
</dbReference>